<sequence>MENTKRIIWKSIIGAKTHCGTMDILLLPSETLVKKPQNIIYGIRVEVDAYIP</sequence>
<organism evidence="1 2">
    <name type="scientific">Methanosarcina acetivorans (strain ATCC 35395 / DSM 2834 / JCM 12185 / C2A)</name>
    <dbReference type="NCBI Taxonomy" id="188937"/>
    <lineage>
        <taxon>Archaea</taxon>
        <taxon>Methanobacteriati</taxon>
        <taxon>Methanobacteriota</taxon>
        <taxon>Stenosarchaea group</taxon>
        <taxon>Methanomicrobia</taxon>
        <taxon>Methanosarcinales</taxon>
        <taxon>Methanosarcinaceae</taxon>
        <taxon>Methanosarcina</taxon>
    </lineage>
</organism>
<proteinExistence type="predicted"/>
<keyword evidence="2" id="KW-1185">Reference proteome</keyword>
<dbReference type="InParanoid" id="Q8TKN8"/>
<evidence type="ECO:0000313" key="2">
    <source>
        <dbReference type="Proteomes" id="UP000002487"/>
    </source>
</evidence>
<dbReference type="AlphaFoldDB" id="Q8TKN8"/>
<dbReference type="EnsemblBacteria" id="AAM06732">
    <property type="protein sequence ID" value="AAM06732"/>
    <property type="gene ID" value="MA_3363"/>
</dbReference>
<name>Q8TKN8_METAC</name>
<protein>
    <submittedName>
        <fullName evidence="1">Uncharacterized protein</fullName>
    </submittedName>
</protein>
<evidence type="ECO:0000313" key="1">
    <source>
        <dbReference type="EMBL" id="AAM06732.1"/>
    </source>
</evidence>
<dbReference type="KEGG" id="mac:MA_3363"/>
<gene>
    <name evidence="1" type="ordered locus">MA_3363</name>
</gene>
<reference evidence="1 2" key="1">
    <citation type="journal article" date="2002" name="Genome Res.">
        <title>The genome of Methanosarcina acetivorans reveals extensive metabolic and physiological diversity.</title>
        <authorList>
            <person name="Galagan J.E."/>
            <person name="Nusbaum C."/>
            <person name="Roy A."/>
            <person name="Endrizzi M.G."/>
            <person name="Macdonald P."/>
            <person name="FitzHugh W."/>
            <person name="Calvo S."/>
            <person name="Engels R."/>
            <person name="Smirnov S."/>
            <person name="Atnoor D."/>
            <person name="Brown A."/>
            <person name="Allen N."/>
            <person name="Naylor J."/>
            <person name="Stange-Thomann N."/>
            <person name="DeArellano K."/>
            <person name="Johnson R."/>
            <person name="Linton L."/>
            <person name="McEwan P."/>
            <person name="McKernan K."/>
            <person name="Talamas J."/>
            <person name="Tirrell A."/>
            <person name="Ye W."/>
            <person name="Zimmer A."/>
            <person name="Barber R.D."/>
            <person name="Cann I."/>
            <person name="Graham D.E."/>
            <person name="Grahame D.A."/>
            <person name="Guss A."/>
            <person name="Hedderich R."/>
            <person name="Ingram-Smith C."/>
            <person name="Kuettner C.H."/>
            <person name="Krzycki J.A."/>
            <person name="Leigh J.A."/>
            <person name="Li W."/>
            <person name="Liu J."/>
            <person name="Mukhopadhyay B."/>
            <person name="Reeve J.N."/>
            <person name="Smith K."/>
            <person name="Springer T.A."/>
            <person name="Umayam L.A."/>
            <person name="White O."/>
            <person name="White R.H."/>
            <person name="de Macario E.C."/>
            <person name="Ferry J.G."/>
            <person name="Jarrell K.F."/>
            <person name="Jing H."/>
            <person name="Macario A.J.L."/>
            <person name="Paulsen I."/>
            <person name="Pritchett M."/>
            <person name="Sowers K.R."/>
            <person name="Swanson R.V."/>
            <person name="Zinder S.H."/>
            <person name="Lander E."/>
            <person name="Metcalf W.W."/>
            <person name="Birren B."/>
        </authorList>
    </citation>
    <scope>NUCLEOTIDE SEQUENCE [LARGE SCALE GENOMIC DNA]</scope>
    <source>
        <strain evidence="2">ATCC 35395 / DSM 2834 / JCM 12185 / C2A</strain>
    </source>
</reference>
<dbReference type="STRING" id="188937.MA_3363"/>
<dbReference type="HOGENOM" id="CLU_3075292_0_0_2"/>
<dbReference type="EMBL" id="AE010299">
    <property type="protein sequence ID" value="AAM06732.1"/>
    <property type="molecule type" value="Genomic_DNA"/>
</dbReference>
<dbReference type="Proteomes" id="UP000002487">
    <property type="component" value="Chromosome"/>
</dbReference>
<accession>Q8TKN8</accession>